<dbReference type="SMART" id="SM00530">
    <property type="entry name" value="HTH_XRE"/>
    <property type="match status" value="1"/>
</dbReference>
<dbReference type="CDD" id="cd00093">
    <property type="entry name" value="HTH_XRE"/>
    <property type="match status" value="1"/>
</dbReference>
<dbReference type="AlphaFoldDB" id="A0A7Z0C387"/>
<organism evidence="2 3">
    <name type="scientific">Nocardioides marinus</name>
    <dbReference type="NCBI Taxonomy" id="374514"/>
    <lineage>
        <taxon>Bacteria</taxon>
        <taxon>Bacillati</taxon>
        <taxon>Actinomycetota</taxon>
        <taxon>Actinomycetes</taxon>
        <taxon>Propionibacteriales</taxon>
        <taxon>Nocardioidaceae</taxon>
        <taxon>Nocardioides</taxon>
    </lineage>
</organism>
<sequence length="85" mass="9087">MTDGNRTGSALQEQAVQHLCRVLRSARETRGLTQAQIAESAGMTRNHYQLLEAGRSATGDLANPRLSTICALANVLELPLGDLLA</sequence>
<protein>
    <submittedName>
        <fullName evidence="2">Transcriptional regulator with XRE-family HTH domain</fullName>
    </submittedName>
</protein>
<dbReference type="PROSITE" id="PS50943">
    <property type="entry name" value="HTH_CROC1"/>
    <property type="match status" value="1"/>
</dbReference>
<proteinExistence type="predicted"/>
<dbReference type="EMBL" id="JACBZI010000001">
    <property type="protein sequence ID" value="NYI11590.1"/>
    <property type="molecule type" value="Genomic_DNA"/>
</dbReference>
<dbReference type="Gene3D" id="1.10.260.40">
    <property type="entry name" value="lambda repressor-like DNA-binding domains"/>
    <property type="match status" value="1"/>
</dbReference>
<evidence type="ECO:0000313" key="2">
    <source>
        <dbReference type="EMBL" id="NYI11590.1"/>
    </source>
</evidence>
<comment type="caution">
    <text evidence="2">The sequence shown here is derived from an EMBL/GenBank/DDBJ whole genome shotgun (WGS) entry which is preliminary data.</text>
</comment>
<dbReference type="RefSeq" id="WP_179532258.1">
    <property type="nucleotide sequence ID" value="NZ_BAAAPP010000006.1"/>
</dbReference>
<dbReference type="SUPFAM" id="SSF47413">
    <property type="entry name" value="lambda repressor-like DNA-binding domains"/>
    <property type="match status" value="1"/>
</dbReference>
<dbReference type="GO" id="GO:0003677">
    <property type="term" value="F:DNA binding"/>
    <property type="evidence" value="ECO:0007669"/>
    <property type="project" value="InterPro"/>
</dbReference>
<evidence type="ECO:0000259" key="1">
    <source>
        <dbReference type="PROSITE" id="PS50943"/>
    </source>
</evidence>
<reference evidence="2 3" key="1">
    <citation type="submission" date="2020-07" db="EMBL/GenBank/DDBJ databases">
        <title>Sequencing the genomes of 1000 actinobacteria strains.</title>
        <authorList>
            <person name="Klenk H.-P."/>
        </authorList>
    </citation>
    <scope>NUCLEOTIDE SEQUENCE [LARGE SCALE GENOMIC DNA]</scope>
    <source>
        <strain evidence="2 3">DSM 18248</strain>
    </source>
</reference>
<dbReference type="Proteomes" id="UP000537326">
    <property type="component" value="Unassembled WGS sequence"/>
</dbReference>
<dbReference type="InterPro" id="IPR010982">
    <property type="entry name" value="Lambda_DNA-bd_dom_sf"/>
</dbReference>
<accession>A0A7Z0C387</accession>
<keyword evidence="3" id="KW-1185">Reference proteome</keyword>
<dbReference type="Pfam" id="PF13560">
    <property type="entry name" value="HTH_31"/>
    <property type="match status" value="1"/>
</dbReference>
<feature type="domain" description="HTH cro/C1-type" evidence="1">
    <location>
        <begin position="23"/>
        <end position="83"/>
    </location>
</feature>
<evidence type="ECO:0000313" key="3">
    <source>
        <dbReference type="Proteomes" id="UP000537326"/>
    </source>
</evidence>
<gene>
    <name evidence="2" type="ORF">BKA05_003105</name>
</gene>
<dbReference type="InterPro" id="IPR001387">
    <property type="entry name" value="Cro/C1-type_HTH"/>
</dbReference>
<name>A0A7Z0C387_9ACTN</name>